<gene>
    <name evidence="2" type="ORF">N1851_015708</name>
</gene>
<accession>A0AA47MSP1</accession>
<comment type="caution">
    <text evidence="2">The sequence shown here is derived from an EMBL/GenBank/DDBJ whole genome shotgun (WGS) entry which is preliminary data.</text>
</comment>
<proteinExistence type="predicted"/>
<dbReference type="AlphaFoldDB" id="A0AA47MSP1"/>
<feature type="region of interest" description="Disordered" evidence="1">
    <location>
        <begin position="1"/>
        <end position="45"/>
    </location>
</feature>
<protein>
    <submittedName>
        <fullName evidence="2">Uncharacterized protein</fullName>
    </submittedName>
</protein>
<feature type="compositionally biased region" description="Basic residues" evidence="1">
    <location>
        <begin position="1"/>
        <end position="13"/>
    </location>
</feature>
<keyword evidence="3" id="KW-1185">Reference proteome</keyword>
<dbReference type="EMBL" id="JAOPHQ010002860">
    <property type="protein sequence ID" value="KAK0145367.1"/>
    <property type="molecule type" value="Genomic_DNA"/>
</dbReference>
<organism evidence="2 3">
    <name type="scientific">Merluccius polli</name>
    <name type="common">Benguela hake</name>
    <name type="synonym">Merluccius cadenati</name>
    <dbReference type="NCBI Taxonomy" id="89951"/>
    <lineage>
        <taxon>Eukaryota</taxon>
        <taxon>Metazoa</taxon>
        <taxon>Chordata</taxon>
        <taxon>Craniata</taxon>
        <taxon>Vertebrata</taxon>
        <taxon>Euteleostomi</taxon>
        <taxon>Actinopterygii</taxon>
        <taxon>Neopterygii</taxon>
        <taxon>Teleostei</taxon>
        <taxon>Neoteleostei</taxon>
        <taxon>Acanthomorphata</taxon>
        <taxon>Zeiogadaria</taxon>
        <taxon>Gadariae</taxon>
        <taxon>Gadiformes</taxon>
        <taxon>Gadoidei</taxon>
        <taxon>Merlucciidae</taxon>
        <taxon>Merluccius</taxon>
    </lineage>
</organism>
<name>A0AA47MSP1_MERPO</name>
<evidence type="ECO:0000313" key="2">
    <source>
        <dbReference type="EMBL" id="KAK0145367.1"/>
    </source>
</evidence>
<evidence type="ECO:0000313" key="3">
    <source>
        <dbReference type="Proteomes" id="UP001174136"/>
    </source>
</evidence>
<sequence length="128" mass="14757">MNHRCANHAHLARLSRAPSSSPLRLMRHAPPQPSTEGSRERHVDRPYRNIFLSSRRSWAPGQPDDDDGVEDCVVMKRLILQYHYSTTVLLHLQILPNPQLLSTQHLPNPQLLSTQHLPNPQLHQHPFH</sequence>
<feature type="compositionally biased region" description="Low complexity" evidence="1">
    <location>
        <begin position="14"/>
        <end position="24"/>
    </location>
</feature>
<reference evidence="2" key="1">
    <citation type="journal article" date="2023" name="Front. Mar. Sci.">
        <title>A new Merluccius polli reference genome to investigate the effects of global change in West African waters.</title>
        <authorList>
            <person name="Mateo J.L."/>
            <person name="Blanco-Fernandez C."/>
            <person name="Garcia-Vazquez E."/>
            <person name="Machado-Schiaffino G."/>
        </authorList>
    </citation>
    <scope>NUCLEOTIDE SEQUENCE</scope>
    <source>
        <strain evidence="2">C29</strain>
        <tissue evidence="2">Fin</tissue>
    </source>
</reference>
<evidence type="ECO:0000256" key="1">
    <source>
        <dbReference type="SAM" id="MobiDB-lite"/>
    </source>
</evidence>
<dbReference type="Proteomes" id="UP001174136">
    <property type="component" value="Unassembled WGS sequence"/>
</dbReference>